<dbReference type="GO" id="GO:0016887">
    <property type="term" value="F:ATP hydrolysis activity"/>
    <property type="evidence" value="ECO:0007669"/>
    <property type="project" value="InterPro"/>
</dbReference>
<organism evidence="14 15">
    <name type="scientific">Rudaeicoccus suwonensis</name>
    <dbReference type="NCBI Taxonomy" id="657409"/>
    <lineage>
        <taxon>Bacteria</taxon>
        <taxon>Bacillati</taxon>
        <taxon>Actinomycetota</taxon>
        <taxon>Actinomycetes</taxon>
        <taxon>Micrococcales</taxon>
        <taxon>Dermacoccaceae</taxon>
        <taxon>Rudaeicoccus</taxon>
    </lineage>
</organism>
<sequence>MSASVVADPHDPTRRTLPISSMAQVRTHTAGLMRQHRSALAWVIVLHALAAIAALATPRLVGDLVGELTSHTTLRAINRLCLWLAVAVVLQTILTWFARRAAFRLGETVFAQLRERFIERVVELPLSTVERSGTGDLVARTTNDIDSLSMVVRYGIPSIFVACVTTLLTFVAAMLVNPLLAVSLLVGVPLMSTSTRRYLRYATAGYLRERAAYAVGNGVITETVEGARTVDALGLSRRRRQRIDESVGEMFDAEMYTLGLRLRWFPQVDFAILGPAAIALLWGGFLVTQGHASLAQVTTVVLYAQALGDPFDDLLSWLDEIQVGATSLARIIGVEQVGPDRTATGATPASADLSADDVRYAYRPGHDVLGGVSLQLRQGERLAIVGPSGAGKSTLGRLLAGIDGPTSGTVSVGGVPLVDLTLPDLRGEVALVTQEHHVFVGTLRDNLLLAAPDADDVTLWSALRAVDAEQWARILPDGLDTTVGAGGHGLTDAQSQQLALARLVLADPHTLVLDEATSLLDPRAARHLERSLNAVVAGRTIVAIAHRLHTAHDADRVAIVEAGRISEIGSHDELLAAGGSYAELWRSWRDEPSDASASRSGAARPGGSDQPDRPDRSDSVDAAVSSTDV</sequence>
<dbReference type="CDD" id="cd07346">
    <property type="entry name" value="ABC_6TM_exporters"/>
    <property type="match status" value="1"/>
</dbReference>
<evidence type="ECO:0000259" key="13">
    <source>
        <dbReference type="PROSITE" id="PS50929"/>
    </source>
</evidence>
<dbReference type="InterPro" id="IPR027417">
    <property type="entry name" value="P-loop_NTPase"/>
</dbReference>
<dbReference type="PANTHER" id="PTHR43394:SF1">
    <property type="entry name" value="ATP-BINDING CASSETTE SUB-FAMILY B MEMBER 10, MITOCHONDRIAL"/>
    <property type="match status" value="1"/>
</dbReference>
<keyword evidence="3" id="KW-1003">Cell membrane</keyword>
<feature type="compositionally biased region" description="Low complexity" evidence="10">
    <location>
        <begin position="594"/>
        <end position="609"/>
    </location>
</feature>
<dbReference type="InterPro" id="IPR011527">
    <property type="entry name" value="ABC1_TM_dom"/>
</dbReference>
<evidence type="ECO:0000256" key="5">
    <source>
        <dbReference type="ARBA" id="ARBA00022692"/>
    </source>
</evidence>
<evidence type="ECO:0000256" key="6">
    <source>
        <dbReference type="ARBA" id="ARBA00022741"/>
    </source>
</evidence>
<keyword evidence="8 11" id="KW-1133">Transmembrane helix</keyword>
<evidence type="ECO:0000313" key="14">
    <source>
        <dbReference type="EMBL" id="TWE11908.1"/>
    </source>
</evidence>
<feature type="compositionally biased region" description="Low complexity" evidence="10">
    <location>
        <begin position="620"/>
        <end position="629"/>
    </location>
</feature>
<evidence type="ECO:0000256" key="1">
    <source>
        <dbReference type="ARBA" id="ARBA00004651"/>
    </source>
</evidence>
<evidence type="ECO:0000259" key="12">
    <source>
        <dbReference type="PROSITE" id="PS50893"/>
    </source>
</evidence>
<dbReference type="AlphaFoldDB" id="A0A561E8G2"/>
<keyword evidence="7" id="KW-0067">ATP-binding</keyword>
<feature type="domain" description="ABC transporter" evidence="12">
    <location>
        <begin position="353"/>
        <end position="587"/>
    </location>
</feature>
<evidence type="ECO:0000256" key="8">
    <source>
        <dbReference type="ARBA" id="ARBA00022989"/>
    </source>
</evidence>
<dbReference type="Pfam" id="PF00664">
    <property type="entry name" value="ABC_membrane"/>
    <property type="match status" value="1"/>
</dbReference>
<protein>
    <submittedName>
        <fullName evidence="14">ABC-type multidrug transport system fused ATPase/permease subunit</fullName>
    </submittedName>
</protein>
<feature type="transmembrane region" description="Helical" evidence="11">
    <location>
        <begin position="76"/>
        <end position="98"/>
    </location>
</feature>
<dbReference type="Gene3D" id="3.40.50.300">
    <property type="entry name" value="P-loop containing nucleotide triphosphate hydrolases"/>
    <property type="match status" value="1"/>
</dbReference>
<evidence type="ECO:0000256" key="11">
    <source>
        <dbReference type="SAM" id="Phobius"/>
    </source>
</evidence>
<dbReference type="PROSITE" id="PS50929">
    <property type="entry name" value="ABC_TM1F"/>
    <property type="match status" value="1"/>
</dbReference>
<dbReference type="SUPFAM" id="SSF90123">
    <property type="entry name" value="ABC transporter transmembrane region"/>
    <property type="match status" value="1"/>
</dbReference>
<dbReference type="InterPro" id="IPR003439">
    <property type="entry name" value="ABC_transporter-like_ATP-bd"/>
</dbReference>
<dbReference type="FunFam" id="3.40.50.300:FF:001001">
    <property type="entry name" value="Multidrug ABC transporter ATP-binding protein"/>
    <property type="match status" value="1"/>
</dbReference>
<dbReference type="RefSeq" id="WP_145225492.1">
    <property type="nucleotide sequence ID" value="NZ_VIVQ01000001.1"/>
</dbReference>
<dbReference type="SMART" id="SM00382">
    <property type="entry name" value="AAA"/>
    <property type="match status" value="1"/>
</dbReference>
<feature type="transmembrane region" description="Helical" evidence="11">
    <location>
        <begin position="39"/>
        <end position="56"/>
    </location>
</feature>
<keyword evidence="4" id="KW-0997">Cell inner membrane</keyword>
<dbReference type="GO" id="GO:0005524">
    <property type="term" value="F:ATP binding"/>
    <property type="evidence" value="ECO:0007669"/>
    <property type="project" value="UniProtKB-KW"/>
</dbReference>
<keyword evidence="15" id="KW-1185">Reference proteome</keyword>
<keyword evidence="5 11" id="KW-0812">Transmembrane</keyword>
<evidence type="ECO:0000256" key="7">
    <source>
        <dbReference type="ARBA" id="ARBA00022840"/>
    </source>
</evidence>
<keyword evidence="9 11" id="KW-0472">Membrane</keyword>
<dbReference type="InterPro" id="IPR039421">
    <property type="entry name" value="Type_1_exporter"/>
</dbReference>
<name>A0A561E8G2_9MICO</name>
<reference evidence="14 15" key="1">
    <citation type="submission" date="2019-06" db="EMBL/GenBank/DDBJ databases">
        <title>Sequencing the genomes of 1000 actinobacteria strains.</title>
        <authorList>
            <person name="Klenk H.-P."/>
        </authorList>
    </citation>
    <scope>NUCLEOTIDE SEQUENCE [LARGE SCALE GENOMIC DNA]</scope>
    <source>
        <strain evidence="14 15">DSM 19560</strain>
    </source>
</reference>
<dbReference type="SUPFAM" id="SSF52540">
    <property type="entry name" value="P-loop containing nucleoside triphosphate hydrolases"/>
    <property type="match status" value="1"/>
</dbReference>
<dbReference type="Gene3D" id="1.20.1560.10">
    <property type="entry name" value="ABC transporter type 1, transmembrane domain"/>
    <property type="match status" value="1"/>
</dbReference>
<dbReference type="GO" id="GO:0015421">
    <property type="term" value="F:ABC-type oligopeptide transporter activity"/>
    <property type="evidence" value="ECO:0007669"/>
    <property type="project" value="TreeGrafter"/>
</dbReference>
<dbReference type="PROSITE" id="PS50893">
    <property type="entry name" value="ABC_TRANSPORTER_2"/>
    <property type="match status" value="1"/>
</dbReference>
<feature type="compositionally biased region" description="Basic and acidic residues" evidence="10">
    <location>
        <begin position="610"/>
        <end position="619"/>
    </location>
</feature>
<dbReference type="GO" id="GO:0005886">
    <property type="term" value="C:plasma membrane"/>
    <property type="evidence" value="ECO:0007669"/>
    <property type="project" value="UniProtKB-SubCell"/>
</dbReference>
<dbReference type="Proteomes" id="UP000318297">
    <property type="component" value="Unassembled WGS sequence"/>
</dbReference>
<gene>
    <name evidence="14" type="ORF">BKA23_0701</name>
</gene>
<dbReference type="PANTHER" id="PTHR43394">
    <property type="entry name" value="ATP-DEPENDENT PERMEASE MDL1, MITOCHONDRIAL"/>
    <property type="match status" value="1"/>
</dbReference>
<accession>A0A561E8G2</accession>
<dbReference type="OrthoDB" id="9806127at2"/>
<keyword evidence="2" id="KW-0813">Transport</keyword>
<feature type="region of interest" description="Disordered" evidence="10">
    <location>
        <begin position="592"/>
        <end position="629"/>
    </location>
</feature>
<evidence type="ECO:0000256" key="4">
    <source>
        <dbReference type="ARBA" id="ARBA00022519"/>
    </source>
</evidence>
<evidence type="ECO:0000313" key="15">
    <source>
        <dbReference type="Proteomes" id="UP000318297"/>
    </source>
</evidence>
<feature type="transmembrane region" description="Helical" evidence="11">
    <location>
        <begin position="154"/>
        <end position="173"/>
    </location>
</feature>
<dbReference type="EMBL" id="VIVQ01000001">
    <property type="protein sequence ID" value="TWE11908.1"/>
    <property type="molecule type" value="Genomic_DNA"/>
</dbReference>
<feature type="domain" description="ABC transmembrane type-1" evidence="13">
    <location>
        <begin position="41"/>
        <end position="322"/>
    </location>
</feature>
<dbReference type="InterPro" id="IPR003593">
    <property type="entry name" value="AAA+_ATPase"/>
</dbReference>
<dbReference type="InterPro" id="IPR036640">
    <property type="entry name" value="ABC1_TM_sf"/>
</dbReference>
<evidence type="ECO:0000256" key="9">
    <source>
        <dbReference type="ARBA" id="ARBA00023136"/>
    </source>
</evidence>
<evidence type="ECO:0000256" key="3">
    <source>
        <dbReference type="ARBA" id="ARBA00022475"/>
    </source>
</evidence>
<comment type="subcellular location">
    <subcellularLocation>
        <location evidence="1">Cell membrane</location>
        <topology evidence="1">Multi-pass membrane protein</topology>
    </subcellularLocation>
</comment>
<proteinExistence type="predicted"/>
<keyword evidence="6" id="KW-0547">Nucleotide-binding</keyword>
<dbReference type="Pfam" id="PF00005">
    <property type="entry name" value="ABC_tran"/>
    <property type="match status" value="1"/>
</dbReference>
<evidence type="ECO:0000256" key="2">
    <source>
        <dbReference type="ARBA" id="ARBA00022448"/>
    </source>
</evidence>
<comment type="caution">
    <text evidence="14">The sequence shown here is derived from an EMBL/GenBank/DDBJ whole genome shotgun (WGS) entry which is preliminary data.</text>
</comment>
<evidence type="ECO:0000256" key="10">
    <source>
        <dbReference type="SAM" id="MobiDB-lite"/>
    </source>
</evidence>